<evidence type="ECO:0000256" key="2">
    <source>
        <dbReference type="SAM" id="Phobius"/>
    </source>
</evidence>
<sequence>MVWVWGFVLLSVVSLLLFGYFLDKKTDRYKSITDEKSKAGLEEIKDEAQKHNPPNINHTNHWH</sequence>
<feature type="compositionally biased region" description="Polar residues" evidence="1">
    <location>
        <begin position="52"/>
        <end position="63"/>
    </location>
</feature>
<keyword evidence="2" id="KW-1133">Transmembrane helix</keyword>
<gene>
    <name evidence="3" type="ORF">ACFYKX_05175</name>
</gene>
<keyword evidence="4" id="KW-1185">Reference proteome</keyword>
<feature type="region of interest" description="Disordered" evidence="1">
    <location>
        <begin position="42"/>
        <end position="63"/>
    </location>
</feature>
<proteinExistence type="predicted"/>
<protein>
    <submittedName>
        <fullName evidence="3">Uncharacterized protein</fullName>
    </submittedName>
</protein>
<organism evidence="3 4">
    <name type="scientific">Cytobacillus spartinae</name>
    <dbReference type="NCBI Taxonomy" id="3299023"/>
    <lineage>
        <taxon>Bacteria</taxon>
        <taxon>Bacillati</taxon>
        <taxon>Bacillota</taxon>
        <taxon>Bacilli</taxon>
        <taxon>Bacillales</taxon>
        <taxon>Bacillaceae</taxon>
        <taxon>Cytobacillus</taxon>
    </lineage>
</organism>
<dbReference type="RefSeq" id="WP_389358702.1">
    <property type="nucleotide sequence ID" value="NZ_JBIACK010000001.1"/>
</dbReference>
<reference evidence="3 4" key="1">
    <citation type="submission" date="2024-08" db="EMBL/GenBank/DDBJ databases">
        <title>Two novel Cytobacillus novel species.</title>
        <authorList>
            <person name="Liu G."/>
        </authorList>
    </citation>
    <scope>NUCLEOTIDE SEQUENCE [LARGE SCALE GENOMIC DNA]</scope>
    <source>
        <strain evidence="3 4">FJAT-54145</strain>
    </source>
</reference>
<name>A0ABW6K8F1_9BACI</name>
<accession>A0ABW6K8F1</accession>
<keyword evidence="2" id="KW-0472">Membrane</keyword>
<dbReference type="Proteomes" id="UP001601059">
    <property type="component" value="Unassembled WGS sequence"/>
</dbReference>
<keyword evidence="2" id="KW-0812">Transmembrane</keyword>
<dbReference type="EMBL" id="JBIACK010000001">
    <property type="protein sequence ID" value="MFE8700014.1"/>
    <property type="molecule type" value="Genomic_DNA"/>
</dbReference>
<comment type="caution">
    <text evidence="3">The sequence shown here is derived from an EMBL/GenBank/DDBJ whole genome shotgun (WGS) entry which is preliminary data.</text>
</comment>
<evidence type="ECO:0000313" key="4">
    <source>
        <dbReference type="Proteomes" id="UP001601059"/>
    </source>
</evidence>
<evidence type="ECO:0000256" key="1">
    <source>
        <dbReference type="SAM" id="MobiDB-lite"/>
    </source>
</evidence>
<feature type="transmembrane region" description="Helical" evidence="2">
    <location>
        <begin position="6"/>
        <end position="22"/>
    </location>
</feature>
<evidence type="ECO:0000313" key="3">
    <source>
        <dbReference type="EMBL" id="MFE8700014.1"/>
    </source>
</evidence>